<reference evidence="1 2" key="1">
    <citation type="submission" date="2020-04" db="EMBL/GenBank/DDBJ databases">
        <authorList>
            <person name="De Canck E."/>
        </authorList>
    </citation>
    <scope>NUCLEOTIDE SEQUENCE [LARGE SCALE GENOMIC DNA]</scope>
    <source>
        <strain evidence="1 2">LMG 22037</strain>
    </source>
</reference>
<proteinExistence type="predicted"/>
<dbReference type="AlphaFoldDB" id="A0A6J5CGB3"/>
<name>A0A6J5CGB3_9BURK</name>
<dbReference type="RefSeq" id="WP_035479947.1">
    <property type="nucleotide sequence ID" value="NZ_CADFGL010000044.1"/>
</dbReference>
<organism evidence="1 2">
    <name type="scientific">Paraburkholderia phenoliruptrix</name>
    <dbReference type="NCBI Taxonomy" id="252970"/>
    <lineage>
        <taxon>Bacteria</taxon>
        <taxon>Pseudomonadati</taxon>
        <taxon>Pseudomonadota</taxon>
        <taxon>Betaproteobacteria</taxon>
        <taxon>Burkholderiales</taxon>
        <taxon>Burkholderiaceae</taxon>
        <taxon>Paraburkholderia</taxon>
    </lineage>
</organism>
<gene>
    <name evidence="1" type="ORF">LMG22037_05870</name>
</gene>
<dbReference type="EMBL" id="CADIKB010000048">
    <property type="protein sequence ID" value="CAB3734293.1"/>
    <property type="molecule type" value="Genomic_DNA"/>
</dbReference>
<evidence type="ECO:0000313" key="1">
    <source>
        <dbReference type="EMBL" id="CAB3734293.1"/>
    </source>
</evidence>
<evidence type="ECO:0000313" key="2">
    <source>
        <dbReference type="Proteomes" id="UP000494249"/>
    </source>
</evidence>
<protein>
    <submittedName>
        <fullName evidence="1">Uncharacterized protein</fullName>
    </submittedName>
</protein>
<sequence>MNPVQLYRKISDGIDVAVPMASDCATRIFVGVTGGQLKGEDVASTTSAALQSQLEAFGFELIGERSLNEGCIEQDQPSDLLVVVNGSIDSTFRAMVAEYVGSDPDWSCVETYDGVTVVGERANAQTVIGILGAAMRLGIQVAKPDSTVEDLDEVPIQRGGKEMLSFFGRDLLMGEHHGTSVKAGLVTTPTVFTVGRSLVNF</sequence>
<dbReference type="Proteomes" id="UP000494249">
    <property type="component" value="Unassembled WGS sequence"/>
</dbReference>
<accession>A0A6J5CGB3</accession>